<reference evidence="3 4" key="1">
    <citation type="submission" date="2014-04" db="EMBL/GenBank/DDBJ databases">
        <authorList>
            <consortium name="International Citrus Genome Consortium"/>
            <person name="Gmitter F."/>
            <person name="Chen C."/>
            <person name="Farmerie W."/>
            <person name="Harkins T."/>
            <person name="Desany B."/>
            <person name="Mohiuddin M."/>
            <person name="Kodira C."/>
            <person name="Borodovsky M."/>
            <person name="Lomsadze A."/>
            <person name="Burns P."/>
            <person name="Jenkins J."/>
            <person name="Prochnik S."/>
            <person name="Shu S."/>
            <person name="Chapman J."/>
            <person name="Pitluck S."/>
            <person name="Schmutz J."/>
            <person name="Rokhsar D."/>
        </authorList>
    </citation>
    <scope>NUCLEOTIDE SEQUENCE</scope>
</reference>
<dbReference type="PANTHER" id="PTHR21262">
    <property type="entry name" value="GUANOSINE-3',5'-BIS DIPHOSPHATE 3'-PYROPHOSPHOHYDROLASE"/>
    <property type="match status" value="1"/>
</dbReference>
<dbReference type="SMART" id="SM00471">
    <property type="entry name" value="HDc"/>
    <property type="match status" value="1"/>
</dbReference>
<gene>
    <name evidence="3" type="ORF">CISIN_1g004703mg</name>
</gene>
<dbReference type="Gene3D" id="1.10.3210.10">
    <property type="entry name" value="Hypothetical protein af1432"/>
    <property type="match status" value="1"/>
</dbReference>
<evidence type="ECO:0000313" key="3">
    <source>
        <dbReference type="EMBL" id="KDO65021.1"/>
    </source>
</evidence>
<proteinExistence type="inferred from homology"/>
<accession>A0A067FP97</accession>
<dbReference type="InterPro" id="IPR003607">
    <property type="entry name" value="HD/PDEase_dom"/>
</dbReference>
<dbReference type="InterPro" id="IPR006674">
    <property type="entry name" value="HD_domain"/>
</dbReference>
<dbReference type="PROSITE" id="PS51831">
    <property type="entry name" value="HD"/>
    <property type="match status" value="1"/>
</dbReference>
<dbReference type="CDD" id="cd00077">
    <property type="entry name" value="HDc"/>
    <property type="match status" value="1"/>
</dbReference>
<protein>
    <recommendedName>
        <fullName evidence="2">HD domain-containing protein</fullName>
    </recommendedName>
</protein>
<dbReference type="Proteomes" id="UP000027120">
    <property type="component" value="Unassembled WGS sequence"/>
</dbReference>
<dbReference type="SUPFAM" id="SSF81301">
    <property type="entry name" value="Nucleotidyltransferase"/>
    <property type="match status" value="1"/>
</dbReference>
<name>A0A067FP97_CITSI</name>
<evidence type="ECO:0000313" key="4">
    <source>
        <dbReference type="Proteomes" id="UP000027120"/>
    </source>
</evidence>
<organism evidence="3 4">
    <name type="scientific">Citrus sinensis</name>
    <name type="common">Sweet orange</name>
    <name type="synonym">Citrus aurantium var. sinensis</name>
    <dbReference type="NCBI Taxonomy" id="2711"/>
    <lineage>
        <taxon>Eukaryota</taxon>
        <taxon>Viridiplantae</taxon>
        <taxon>Streptophyta</taxon>
        <taxon>Embryophyta</taxon>
        <taxon>Tracheophyta</taxon>
        <taxon>Spermatophyta</taxon>
        <taxon>Magnoliopsida</taxon>
        <taxon>eudicotyledons</taxon>
        <taxon>Gunneridae</taxon>
        <taxon>Pentapetalae</taxon>
        <taxon>rosids</taxon>
        <taxon>malvids</taxon>
        <taxon>Sapindales</taxon>
        <taxon>Rutaceae</taxon>
        <taxon>Aurantioideae</taxon>
        <taxon>Citrus</taxon>
    </lineage>
</organism>
<dbReference type="InterPro" id="IPR043519">
    <property type="entry name" value="NT_sf"/>
</dbReference>
<dbReference type="SMR" id="A0A067FP97"/>
<dbReference type="PANTHER" id="PTHR21262:SF0">
    <property type="entry name" value="GTP DIPHOSPHOKINASE RSH3, CHLOROPLASTIC-RELATED"/>
    <property type="match status" value="1"/>
</dbReference>
<comment type="similarity">
    <text evidence="1">Belongs to the RelA/SpoT family.</text>
</comment>
<evidence type="ECO:0000256" key="1">
    <source>
        <dbReference type="ARBA" id="ARBA00007476"/>
    </source>
</evidence>
<feature type="domain" description="HD" evidence="2">
    <location>
        <begin position="255"/>
        <end position="359"/>
    </location>
</feature>
<evidence type="ECO:0000259" key="2">
    <source>
        <dbReference type="PROSITE" id="PS51831"/>
    </source>
</evidence>
<dbReference type="SUPFAM" id="SSF109604">
    <property type="entry name" value="HD-domain/PDEase-like"/>
    <property type="match status" value="1"/>
</dbReference>
<sequence>MTGMAVPTIALYASPPSSVCSATHQINAHTTYDFDLNSRSSASTSSTAAAPSSQKQTIGGLSCLFSSSSEMGSYRSEELKELSSSFGYAYSPSKLCGSSSSLKRDQSPVSVFQGPVSCSGNGSYSYSRSSPPIRTAREKADVNVNFHTFFKGSSGLFNGFVRNALGSCVDYDSSSFRVHNGDAVLNVGSSAALIDELTFNMEDNIVEGNLETYAKEFLANAQLKHKIFREDFVIKAFYEAERAHRGQMRASGDPYLLHCVETAMLLAAIGANSTVVAAGLLHDTLDDAFLSYDYIFRTFGAGVADLVEGVSKLSQLSKLARENNTASKTVEADRLHTMFLAMADARAVLIKLADRLHNMMTLDALPLCKRQRFAKETLEIFVPLANRLGISTWKVQLENLCFKHLNPDQHTELSSKLVECFDEAMVTSAIEKLEQALKDKNISFLVLCGRHKSLYSIHCKMLKYALPSLPNLIRESFVTEYSSLSHACFQKFQLLTIHGIGHILWKILCLHYLSVNIQLVPVCLSHGSQFDE</sequence>
<dbReference type="AlphaFoldDB" id="A0A067FP97"/>
<keyword evidence="4" id="KW-1185">Reference proteome</keyword>
<dbReference type="FunFam" id="1.10.3210.10:FF:000001">
    <property type="entry name" value="GTP pyrophosphokinase RelA"/>
    <property type="match status" value="1"/>
</dbReference>
<dbReference type="EMBL" id="KK784904">
    <property type="protein sequence ID" value="KDO65020.1"/>
    <property type="molecule type" value="Genomic_DNA"/>
</dbReference>
<dbReference type="Pfam" id="PF13328">
    <property type="entry name" value="HD_4"/>
    <property type="match status" value="1"/>
</dbReference>
<dbReference type="EMBL" id="KK784904">
    <property type="protein sequence ID" value="KDO65021.1"/>
    <property type="molecule type" value="Genomic_DNA"/>
</dbReference>